<evidence type="ECO:0000259" key="1">
    <source>
        <dbReference type="Pfam" id="PF26138"/>
    </source>
</evidence>
<reference evidence="3 4" key="1">
    <citation type="journal article" date="2012" name="Nat. Biotechnol.">
        <title>Draft genome sequence of pigeonpea (Cajanus cajan), an orphan legume crop of resource-poor farmers.</title>
        <authorList>
            <person name="Varshney R.K."/>
            <person name="Chen W."/>
            <person name="Li Y."/>
            <person name="Bharti A.K."/>
            <person name="Saxena R.K."/>
            <person name="Schlueter J.A."/>
            <person name="Donoghue M.T."/>
            <person name="Azam S."/>
            <person name="Fan G."/>
            <person name="Whaley A.M."/>
            <person name="Farmer A.D."/>
            <person name="Sheridan J."/>
            <person name="Iwata A."/>
            <person name="Tuteja R."/>
            <person name="Penmetsa R.V."/>
            <person name="Wu W."/>
            <person name="Upadhyaya H.D."/>
            <person name="Yang S.P."/>
            <person name="Shah T."/>
            <person name="Saxena K.B."/>
            <person name="Michael T."/>
            <person name="McCombie W.R."/>
            <person name="Yang B."/>
            <person name="Zhang G."/>
            <person name="Yang H."/>
            <person name="Wang J."/>
            <person name="Spillane C."/>
            <person name="Cook D.R."/>
            <person name="May G.D."/>
            <person name="Xu X."/>
            <person name="Jackson S.A."/>
        </authorList>
    </citation>
    <scope>NUCLEOTIDE SEQUENCE [LARGE SCALE GENOMIC DNA]</scope>
    <source>
        <strain evidence="4">cv. Asha</strain>
    </source>
</reference>
<dbReference type="EMBL" id="KQ483591">
    <property type="protein sequence ID" value="KYP45432.1"/>
    <property type="molecule type" value="Genomic_DNA"/>
</dbReference>
<dbReference type="Gramene" id="C.cajan_33087.t">
    <property type="protein sequence ID" value="C.cajan_33087.t.cds1"/>
    <property type="gene ID" value="C.cajan_33087"/>
</dbReference>
<keyword evidence="4" id="KW-1185">Reference proteome</keyword>
<name>A0A151RSB8_CAJCA</name>
<feature type="domain" description="DUF8040" evidence="1">
    <location>
        <begin position="1"/>
        <end position="66"/>
    </location>
</feature>
<dbReference type="Proteomes" id="UP000075243">
    <property type="component" value="Unassembled WGS sequence"/>
</dbReference>
<organism evidence="3 4">
    <name type="scientific">Cajanus cajan</name>
    <name type="common">Pigeon pea</name>
    <name type="synonym">Cajanus indicus</name>
    <dbReference type="NCBI Taxonomy" id="3821"/>
    <lineage>
        <taxon>Eukaryota</taxon>
        <taxon>Viridiplantae</taxon>
        <taxon>Streptophyta</taxon>
        <taxon>Embryophyta</taxon>
        <taxon>Tracheophyta</taxon>
        <taxon>Spermatophyta</taxon>
        <taxon>Magnoliopsida</taxon>
        <taxon>eudicotyledons</taxon>
        <taxon>Gunneridae</taxon>
        <taxon>Pentapetalae</taxon>
        <taxon>rosids</taxon>
        <taxon>fabids</taxon>
        <taxon>Fabales</taxon>
        <taxon>Fabaceae</taxon>
        <taxon>Papilionoideae</taxon>
        <taxon>50 kb inversion clade</taxon>
        <taxon>NPAAA clade</taxon>
        <taxon>indigoferoid/millettioid clade</taxon>
        <taxon>Phaseoleae</taxon>
        <taxon>Cajanus</taxon>
    </lineage>
</organism>
<proteinExistence type="predicted"/>
<evidence type="ECO:0000313" key="4">
    <source>
        <dbReference type="Proteomes" id="UP000075243"/>
    </source>
</evidence>
<accession>A0A151RSB8</accession>
<dbReference type="Gramene" id="C.cajan_33090.t">
    <property type="protein sequence ID" value="C.cajan_33090.t.cds1"/>
    <property type="gene ID" value="C.cajan_33090"/>
</dbReference>
<feature type="non-terminal residue" evidence="3">
    <location>
        <position position="1"/>
    </location>
</feature>
<protein>
    <recommendedName>
        <fullName evidence="1">DUF8040 domain-containing protein</fullName>
    </recommendedName>
</protein>
<sequence length="66" mass="7877">CIEQLRVSKNAFFKLCIILQERGGSVRTKNVLITKLVAMFLHIFTENLKYRVVHFNYYRSKEIISR</sequence>
<dbReference type="AlphaFoldDB" id="A0A151RSB8"/>
<evidence type="ECO:0000313" key="2">
    <source>
        <dbReference type="EMBL" id="KYP45432.1"/>
    </source>
</evidence>
<dbReference type="EMBL" id="KQ483591">
    <property type="protein sequence ID" value="KYP45435.1"/>
    <property type="molecule type" value="Genomic_DNA"/>
</dbReference>
<gene>
    <name evidence="2" type="ORF">KK1_033002</name>
    <name evidence="3" type="ORF">KK1_033005</name>
</gene>
<dbReference type="Pfam" id="PF26138">
    <property type="entry name" value="DUF8040"/>
    <property type="match status" value="1"/>
</dbReference>
<dbReference type="InterPro" id="IPR058353">
    <property type="entry name" value="DUF8040"/>
</dbReference>
<evidence type="ECO:0000313" key="3">
    <source>
        <dbReference type="EMBL" id="KYP45435.1"/>
    </source>
</evidence>